<dbReference type="SUPFAM" id="SSF54427">
    <property type="entry name" value="NTF2-like"/>
    <property type="match status" value="1"/>
</dbReference>
<dbReference type="InterPro" id="IPR032710">
    <property type="entry name" value="NTF2-like_dom_sf"/>
</dbReference>
<keyword evidence="2" id="KW-0805">Transcription regulation</keyword>
<evidence type="ECO:0000256" key="1">
    <source>
        <dbReference type="ARBA" id="ARBA00022723"/>
    </source>
</evidence>
<dbReference type="CDD" id="cd12148">
    <property type="entry name" value="fungal_TF_MHR"/>
    <property type="match status" value="1"/>
</dbReference>
<dbReference type="SMART" id="SM00906">
    <property type="entry name" value="Fungal_trans"/>
    <property type="match status" value="1"/>
</dbReference>
<evidence type="ECO:0000256" key="4">
    <source>
        <dbReference type="ARBA" id="ARBA00023242"/>
    </source>
</evidence>
<dbReference type="OrthoDB" id="4064873at2759"/>
<dbReference type="SUPFAM" id="SSF57701">
    <property type="entry name" value="Zn2/Cys6 DNA-binding domain"/>
    <property type="match status" value="1"/>
</dbReference>
<keyword evidence="9" id="KW-1185">Reference proteome</keyword>
<evidence type="ECO:0000256" key="2">
    <source>
        <dbReference type="ARBA" id="ARBA00023015"/>
    </source>
</evidence>
<sequence>MTGPLPVPRLTPSDSARRRTKRACLNCQRKKLKCNGLQPCATCVSRNSTCAYIPPPADMSRARARPTSSSPRQGTATNDANASSAASILANLVPRPVEPTYQGRGQLNGDGNPKATSRGSSEGERLNEQSRLLNDGKGRLLYLGDSASLSFLDTIRRLVENTLGPSDFTTDPHRHKLVEGSITVAKKPTHVLPDREAAEFLIDSFFSNTIGILYVLDREACAREVAQIYENPLGVDQSRLSILNLLFAVGLQMTRSSAAHSFRESQILKRLDAGPVDRAELFYLNATHLNDPISGFEDGDITSIQALLLITVFMLTVAKRNAAWAFFGMAVRSAYALGLHRREADLGFAPAEQRIRRNIWKSLYVMDCFISAMLGRPNGINSRDAPQSSFASDEDDAGGEKSIEADALTASTRASQLISDILSCVYAERKISVKLAHNLSSRFHAWKACLPPILHWQNISLPNEDPRTTLAQLHVNLSYFHGIILLTRPFLLQKLISLTRASKGDGGMIGQPKTDDRDETNSARAEVFPPACVRSAVYSIDAVQSALLKRALPRRDPFVIYWLFSAALIVFSNGFATVCNDVDTARAMQTALNLHQYLGEVDPLARRYNQILVAFHAAISRKEMVAANDPPATTRGGSENIFNAFFGGFGAAGGTSMPTHPLSAGPASLDHRRRSSNPASSTNASAIQAGADWQPYFPSSSLRSNSMASASVTTAGMMGSVTGISPPDYCLDFDAFFNNTNTMTSTHTPQHETIDDWFKAFYAVSDDGTAHESYPSFFTEDAKLMMGDKVAVGRQEILNVRTEMWTAIVSRHHTFEYFTNPQLPNTVLLQGTVTYGFKNGKEGDMEWVAKAIFEGEGKSRRLGFYQVFLNAGKR</sequence>
<dbReference type="InterPro" id="IPR036864">
    <property type="entry name" value="Zn2-C6_fun-type_DNA-bd_sf"/>
</dbReference>
<dbReference type="Gene3D" id="4.10.240.10">
    <property type="entry name" value="Zn(2)-C6 fungal-type DNA-binding domain"/>
    <property type="match status" value="1"/>
</dbReference>
<dbReference type="Pfam" id="PF04082">
    <property type="entry name" value="Fungal_trans"/>
    <property type="match status" value="1"/>
</dbReference>
<dbReference type="GO" id="GO:0006351">
    <property type="term" value="P:DNA-templated transcription"/>
    <property type="evidence" value="ECO:0007669"/>
    <property type="project" value="InterPro"/>
</dbReference>
<dbReference type="GO" id="GO:0000981">
    <property type="term" value="F:DNA-binding transcription factor activity, RNA polymerase II-specific"/>
    <property type="evidence" value="ECO:0007669"/>
    <property type="project" value="InterPro"/>
</dbReference>
<dbReference type="InterPro" id="IPR001138">
    <property type="entry name" value="Zn2Cys6_DnaBD"/>
</dbReference>
<proteinExistence type="predicted"/>
<organism evidence="8 9">
    <name type="scientific">Coniochaeta ligniaria NRRL 30616</name>
    <dbReference type="NCBI Taxonomy" id="1408157"/>
    <lineage>
        <taxon>Eukaryota</taxon>
        <taxon>Fungi</taxon>
        <taxon>Dikarya</taxon>
        <taxon>Ascomycota</taxon>
        <taxon>Pezizomycotina</taxon>
        <taxon>Sordariomycetes</taxon>
        <taxon>Sordariomycetidae</taxon>
        <taxon>Coniochaetales</taxon>
        <taxon>Coniochaetaceae</taxon>
        <taxon>Coniochaeta</taxon>
    </lineage>
</organism>
<dbReference type="GO" id="GO:0000435">
    <property type="term" value="P:positive regulation of transcription from RNA polymerase II promoter by galactose"/>
    <property type="evidence" value="ECO:0007669"/>
    <property type="project" value="TreeGrafter"/>
</dbReference>
<dbReference type="GO" id="GO:0008270">
    <property type="term" value="F:zinc ion binding"/>
    <property type="evidence" value="ECO:0007669"/>
    <property type="project" value="InterPro"/>
</dbReference>
<dbReference type="PANTHER" id="PTHR47424">
    <property type="entry name" value="REGULATORY PROTEIN GAL4"/>
    <property type="match status" value="1"/>
</dbReference>
<gene>
    <name evidence="8" type="ORF">CONLIGDRAFT_586577</name>
</gene>
<dbReference type="GO" id="GO:0000978">
    <property type="term" value="F:RNA polymerase II cis-regulatory region sequence-specific DNA binding"/>
    <property type="evidence" value="ECO:0007669"/>
    <property type="project" value="TreeGrafter"/>
</dbReference>
<feature type="region of interest" description="Disordered" evidence="5">
    <location>
        <begin position="660"/>
        <end position="685"/>
    </location>
</feature>
<dbReference type="InterPro" id="IPR007219">
    <property type="entry name" value="XnlR_reg_dom"/>
</dbReference>
<keyword evidence="6" id="KW-1133">Transmembrane helix</keyword>
<evidence type="ECO:0000259" key="7">
    <source>
        <dbReference type="PROSITE" id="PS50048"/>
    </source>
</evidence>
<dbReference type="Pfam" id="PF00172">
    <property type="entry name" value="Zn_clus"/>
    <property type="match status" value="1"/>
</dbReference>
<feature type="region of interest" description="Disordered" evidence="5">
    <location>
        <begin position="54"/>
        <end position="127"/>
    </location>
</feature>
<dbReference type="InParanoid" id="A0A1J7IZ39"/>
<evidence type="ECO:0000256" key="6">
    <source>
        <dbReference type="SAM" id="Phobius"/>
    </source>
</evidence>
<dbReference type="Gene3D" id="3.10.450.50">
    <property type="match status" value="1"/>
</dbReference>
<dbReference type="Proteomes" id="UP000182658">
    <property type="component" value="Unassembled WGS sequence"/>
</dbReference>
<dbReference type="EMBL" id="KV875110">
    <property type="protein sequence ID" value="OIW22880.1"/>
    <property type="molecule type" value="Genomic_DNA"/>
</dbReference>
<dbReference type="PANTHER" id="PTHR47424:SF9">
    <property type="entry name" value="TAH-2"/>
    <property type="match status" value="1"/>
</dbReference>
<dbReference type="SMART" id="SM00066">
    <property type="entry name" value="GAL4"/>
    <property type="match status" value="1"/>
</dbReference>
<reference evidence="8 9" key="1">
    <citation type="submission" date="2016-10" db="EMBL/GenBank/DDBJ databases">
        <title>Draft genome sequence of Coniochaeta ligniaria NRRL30616, a lignocellulolytic fungus for bioabatement of inhibitors in plant biomass hydrolysates.</title>
        <authorList>
            <consortium name="DOE Joint Genome Institute"/>
            <person name="Jimenez D.J."/>
            <person name="Hector R.E."/>
            <person name="Riley R."/>
            <person name="Sun H."/>
            <person name="Grigoriev I.V."/>
            <person name="Van Elsas J.D."/>
            <person name="Nichols N.N."/>
        </authorList>
    </citation>
    <scope>NUCLEOTIDE SEQUENCE [LARGE SCALE GENOMIC DNA]</scope>
    <source>
        <strain evidence="8 9">NRRL 30616</strain>
    </source>
</reference>
<keyword evidence="6" id="KW-0472">Membrane</keyword>
<keyword evidence="1" id="KW-0479">Metal-binding</keyword>
<protein>
    <submittedName>
        <fullName evidence="8">Putative fungal-specific transcription factor</fullName>
    </submittedName>
</protein>
<dbReference type="CDD" id="cd00067">
    <property type="entry name" value="GAL4"/>
    <property type="match status" value="1"/>
</dbReference>
<feature type="compositionally biased region" description="Low complexity" evidence="5">
    <location>
        <begin position="65"/>
        <end position="91"/>
    </location>
</feature>
<feature type="compositionally biased region" description="Low complexity" evidence="5">
    <location>
        <begin position="676"/>
        <end position="685"/>
    </location>
</feature>
<dbReference type="AlphaFoldDB" id="A0A1J7IZ39"/>
<evidence type="ECO:0000256" key="5">
    <source>
        <dbReference type="SAM" id="MobiDB-lite"/>
    </source>
</evidence>
<keyword evidence="6" id="KW-0812">Transmembrane</keyword>
<feature type="transmembrane region" description="Helical" evidence="6">
    <location>
        <begin position="558"/>
        <end position="576"/>
    </location>
</feature>
<dbReference type="InterPro" id="IPR051127">
    <property type="entry name" value="Fungal_SecMet_Regulators"/>
</dbReference>
<evidence type="ECO:0000256" key="3">
    <source>
        <dbReference type="ARBA" id="ARBA00023163"/>
    </source>
</evidence>
<accession>A0A1J7IZ39</accession>
<dbReference type="STRING" id="1408157.A0A1J7IZ39"/>
<dbReference type="PROSITE" id="PS50048">
    <property type="entry name" value="ZN2_CY6_FUNGAL_2"/>
    <property type="match status" value="1"/>
</dbReference>
<keyword evidence="4" id="KW-0539">Nucleus</keyword>
<name>A0A1J7IZ39_9PEZI</name>
<keyword evidence="3" id="KW-0804">Transcription</keyword>
<evidence type="ECO:0000313" key="9">
    <source>
        <dbReference type="Proteomes" id="UP000182658"/>
    </source>
</evidence>
<evidence type="ECO:0000313" key="8">
    <source>
        <dbReference type="EMBL" id="OIW22880.1"/>
    </source>
</evidence>
<feature type="domain" description="Zn(2)-C6 fungal-type" evidence="7">
    <location>
        <begin position="23"/>
        <end position="52"/>
    </location>
</feature>
<dbReference type="GO" id="GO:0005634">
    <property type="term" value="C:nucleus"/>
    <property type="evidence" value="ECO:0007669"/>
    <property type="project" value="TreeGrafter"/>
</dbReference>